<dbReference type="Pfam" id="PF07859">
    <property type="entry name" value="Abhydrolase_3"/>
    <property type="match status" value="1"/>
</dbReference>
<evidence type="ECO:0000313" key="3">
    <source>
        <dbReference type="RefSeq" id="XP_018831046.1"/>
    </source>
</evidence>
<keyword evidence="2" id="KW-1185">Reference proteome</keyword>
<dbReference type="OrthoDB" id="408631at2759"/>
<dbReference type="STRING" id="51240.A0A2I4FHD1"/>
<sequence length="349" mass="39009">MGETDEETAKPKPNLPWKLKLFLGAISWVIERSLRPNMTVNRRLINFFDPKIPPSPNPRRGSDSVASSDITVDHSRNLWFRLFNPSPTTGSTGSGNGVSGMPIIVFYHGGGFAIGHANSMIVDTAARRLSRELRAIIVSVNYRLAPKHRLPCQYDDGFDVLRFIDEMDTEGLPANADLSRCFLAGESAGGNLAHQVAVRAAEHDFKRVNLLGLIAIQPFFGGEERVESEKQFSRGPFLTLDAIDWYWRAFLPEGTDRDHAAVNVFGPNAVDITGLRFPPTLLFIGGCDPLRDRNVRYYEGLKKSGKQVHVVEYPNAVHGFSGFKEIPESCLFLREVKDFMEMQMAKEKV</sequence>
<dbReference type="Proteomes" id="UP000235220">
    <property type="component" value="Chromosome 10"/>
</dbReference>
<gene>
    <name evidence="3" type="primary">LOC108998800</name>
</gene>
<dbReference type="GeneID" id="108998800"/>
<dbReference type="Gramene" id="Jr10_01230_p1">
    <property type="protein sequence ID" value="cds.Jr10_01230_p1"/>
    <property type="gene ID" value="Jr10_01230"/>
</dbReference>
<reference evidence="3" key="1">
    <citation type="submission" date="2025-08" db="UniProtKB">
        <authorList>
            <consortium name="RefSeq"/>
        </authorList>
    </citation>
    <scope>IDENTIFICATION</scope>
    <source>
        <tissue evidence="3">Leaves</tissue>
    </source>
</reference>
<accession>A0A2I4FHD1</accession>
<protein>
    <submittedName>
        <fullName evidence="3">Probable carboxylesterase 18</fullName>
    </submittedName>
</protein>
<dbReference type="RefSeq" id="XP_018831046.1">
    <property type="nucleotide sequence ID" value="XM_018975501.1"/>
</dbReference>
<dbReference type="KEGG" id="jre:108998800"/>
<dbReference type="PANTHER" id="PTHR23024:SF24">
    <property type="entry name" value="ALPHA_BETA HYDROLASE FOLD-3 DOMAIN-CONTAINING PROTEIN"/>
    <property type="match status" value="1"/>
</dbReference>
<evidence type="ECO:0000256" key="1">
    <source>
        <dbReference type="ARBA" id="ARBA00010515"/>
    </source>
</evidence>
<name>A0A2I4FHD1_JUGRE</name>
<dbReference type="GO" id="GO:0052689">
    <property type="term" value="F:carboxylic ester hydrolase activity"/>
    <property type="evidence" value="ECO:0000318"/>
    <property type="project" value="GO_Central"/>
</dbReference>
<dbReference type="AlphaFoldDB" id="A0A2I4FHD1"/>
<proteinExistence type="inferred from homology"/>
<dbReference type="InterPro" id="IPR029058">
    <property type="entry name" value="AB_hydrolase_fold"/>
</dbReference>
<dbReference type="PANTHER" id="PTHR23024">
    <property type="entry name" value="ARYLACETAMIDE DEACETYLASE"/>
    <property type="match status" value="1"/>
</dbReference>
<comment type="similarity">
    <text evidence="1">Belongs to the 'GDXG' lipolytic enzyme family.</text>
</comment>
<dbReference type="SUPFAM" id="SSF53474">
    <property type="entry name" value="alpha/beta-Hydrolases"/>
    <property type="match status" value="1"/>
</dbReference>
<dbReference type="Gene3D" id="3.40.50.1820">
    <property type="entry name" value="alpha/beta hydrolase"/>
    <property type="match status" value="1"/>
</dbReference>
<evidence type="ECO:0000313" key="2">
    <source>
        <dbReference type="Proteomes" id="UP000235220"/>
    </source>
</evidence>
<dbReference type="InterPro" id="IPR013094">
    <property type="entry name" value="AB_hydrolase_3"/>
</dbReference>
<dbReference type="InterPro" id="IPR050466">
    <property type="entry name" value="Carboxylest/Gibb_receptor"/>
</dbReference>
<organism evidence="2 3">
    <name type="scientific">Juglans regia</name>
    <name type="common">English walnut</name>
    <dbReference type="NCBI Taxonomy" id="51240"/>
    <lineage>
        <taxon>Eukaryota</taxon>
        <taxon>Viridiplantae</taxon>
        <taxon>Streptophyta</taxon>
        <taxon>Embryophyta</taxon>
        <taxon>Tracheophyta</taxon>
        <taxon>Spermatophyta</taxon>
        <taxon>Magnoliopsida</taxon>
        <taxon>eudicotyledons</taxon>
        <taxon>Gunneridae</taxon>
        <taxon>Pentapetalae</taxon>
        <taxon>rosids</taxon>
        <taxon>fabids</taxon>
        <taxon>Fagales</taxon>
        <taxon>Juglandaceae</taxon>
        <taxon>Juglans</taxon>
    </lineage>
</organism>
<dbReference type="GO" id="GO:0009860">
    <property type="term" value="P:pollen tube growth"/>
    <property type="evidence" value="ECO:0000318"/>
    <property type="project" value="GO_Central"/>
</dbReference>